<evidence type="ECO:0000313" key="9">
    <source>
        <dbReference type="EMBL" id="CAF1127286.1"/>
    </source>
</evidence>
<evidence type="ECO:0000256" key="1">
    <source>
        <dbReference type="ARBA" id="ARBA00001946"/>
    </source>
</evidence>
<dbReference type="EMBL" id="CAJNOJ010000108">
    <property type="protein sequence ID" value="CAF1127286.1"/>
    <property type="molecule type" value="Genomic_DNA"/>
</dbReference>
<evidence type="ECO:0000256" key="7">
    <source>
        <dbReference type="RuleBase" id="RU004011"/>
    </source>
</evidence>
<dbReference type="InterPro" id="IPR002347">
    <property type="entry name" value="SDR_fam"/>
</dbReference>
<feature type="binding site" evidence="6">
    <location>
        <position position="688"/>
    </location>
    <ligand>
        <name>ATP</name>
        <dbReference type="ChEBI" id="CHEBI:30616"/>
    </ligand>
</feature>
<evidence type="ECO:0000256" key="2">
    <source>
        <dbReference type="ARBA" id="ARBA00008142"/>
    </source>
</evidence>
<comment type="caution">
    <text evidence="9">The sequence shown here is derived from an EMBL/GenBank/DDBJ whole genome shotgun (WGS) entry which is preliminary data.</text>
</comment>
<evidence type="ECO:0000256" key="5">
    <source>
        <dbReference type="ARBA" id="ARBA00022777"/>
    </source>
</evidence>
<sequence>MAAKKPIAVVIGVGPGLGASLARRFATGGYSIGLIARNESNLEPLQKELEQQGHTVLSVKGDAGDVSSIKNAFNTIRTQLGNDPEVLLYNPSGFVYKSILDLKPEELQNSLNISVVGALAASQEVLPAMVKNGKGTILFTGATASLRGSSKFAGLAASKFALRALAQSMARELGPQGVHVAHVIIDGQINTPRQVKGQPDKDIDSFLNSDAIAETYWQLHVQPRSTWTQELDLRPYNSLCENIDKTSAEVVNKDKLNSSIDVKDRSIKWVWRKQKLVAKLCTIFLSLKEHNISSIMTKNPVIKSDFIHGNLYSIYTYPLTVSTNLANLSPSQIDQLCSYVSQLPQKQEPASETKTSTEKRFAMPFPDMNRFLSTSHKIHHNHDNEPLTKSGTETSGSKKHDFHAYLCSITKDSEEMTNFISVFIKEHGEPPAFNLFESCEEVSKRDLSQYEKKDEISAVIRINELSQFCLNRPQTRFSKRWKHSSNRIHIQLKWILISSEDEQSKIFEKKTMKETAAMISIYFSEESEKTMFGLIVLLITLTLITHSCCDPSTANLYIDEQQEQCSQQSNDDSSCTDGKIFDQLTSSNLHSEKMADATERSFIMIKPDGVQRGLVGDILRRFEQRGYKLVALKMIQAPRALLESHYEEHKGKKFYEPLLSYIGSGPVVAMVWEGLNVITVGRKMLGATDPAKSEPGTIRGDYAIVTGRNIVHGSDSEKAAKREIDLWFRPDEIANWPHTAERWIYE</sequence>
<proteinExistence type="inferred from homology"/>
<dbReference type="GO" id="GO:0004550">
    <property type="term" value="F:nucleoside diphosphate kinase activity"/>
    <property type="evidence" value="ECO:0007669"/>
    <property type="project" value="UniProtKB-EC"/>
</dbReference>
<evidence type="ECO:0000256" key="6">
    <source>
        <dbReference type="PROSITE-ProRule" id="PRU00706"/>
    </source>
</evidence>
<feature type="active site" description="Pros-phosphohistidine intermediate" evidence="6">
    <location>
        <position position="712"/>
    </location>
</feature>
<dbReference type="CDD" id="cd04413">
    <property type="entry name" value="NDPk_I"/>
    <property type="match status" value="1"/>
</dbReference>
<evidence type="ECO:0000256" key="3">
    <source>
        <dbReference type="ARBA" id="ARBA00012966"/>
    </source>
</evidence>
<dbReference type="PRINTS" id="PR01243">
    <property type="entry name" value="NUCDPKINASE"/>
</dbReference>
<dbReference type="GO" id="GO:0006241">
    <property type="term" value="P:CTP biosynthetic process"/>
    <property type="evidence" value="ECO:0007669"/>
    <property type="project" value="InterPro"/>
</dbReference>
<dbReference type="NCBIfam" id="NF001908">
    <property type="entry name" value="PRK00668.1"/>
    <property type="match status" value="1"/>
</dbReference>
<dbReference type="HAMAP" id="MF_00451">
    <property type="entry name" value="NDP_kinase"/>
    <property type="match status" value="1"/>
</dbReference>
<dbReference type="Gene3D" id="3.30.70.141">
    <property type="entry name" value="Nucleoside diphosphate kinase-like domain"/>
    <property type="match status" value="1"/>
</dbReference>
<dbReference type="GO" id="GO:0006183">
    <property type="term" value="P:GTP biosynthetic process"/>
    <property type="evidence" value="ECO:0007669"/>
    <property type="project" value="InterPro"/>
</dbReference>
<keyword evidence="4" id="KW-0808">Transferase</keyword>
<evidence type="ECO:0000313" key="10">
    <source>
        <dbReference type="Proteomes" id="UP000663852"/>
    </source>
</evidence>
<dbReference type="SUPFAM" id="SSF51735">
    <property type="entry name" value="NAD(P)-binding Rossmann-fold domains"/>
    <property type="match status" value="1"/>
</dbReference>
<reference evidence="9" key="1">
    <citation type="submission" date="2021-02" db="EMBL/GenBank/DDBJ databases">
        <authorList>
            <person name="Nowell W R."/>
        </authorList>
    </citation>
    <scope>NUCLEOTIDE SEQUENCE</scope>
</reference>
<dbReference type="EC" id="2.7.4.6" evidence="3"/>
<dbReference type="Gene3D" id="3.40.50.720">
    <property type="entry name" value="NAD(P)-binding Rossmann-like Domain"/>
    <property type="match status" value="1"/>
</dbReference>
<accession>A0A814QZS5</accession>
<dbReference type="InterPro" id="IPR023005">
    <property type="entry name" value="Nucleoside_diP_kinase_AS"/>
</dbReference>
<dbReference type="OrthoDB" id="2162449at2759"/>
<evidence type="ECO:0000256" key="4">
    <source>
        <dbReference type="ARBA" id="ARBA00022679"/>
    </source>
</evidence>
<dbReference type="InterPro" id="IPR001564">
    <property type="entry name" value="Nucleoside_diP_kinase"/>
</dbReference>
<feature type="binding site" evidence="6">
    <location>
        <position position="654"/>
    </location>
    <ligand>
        <name>ATP</name>
        <dbReference type="ChEBI" id="CHEBI:30616"/>
    </ligand>
</feature>
<protein>
    <recommendedName>
        <fullName evidence="3">nucleoside-diphosphate kinase</fullName>
        <ecNumber evidence="3">2.7.4.6</ecNumber>
    </recommendedName>
</protein>
<dbReference type="SUPFAM" id="SSF54919">
    <property type="entry name" value="Nucleoside diphosphate kinase, NDK"/>
    <property type="match status" value="1"/>
</dbReference>
<feature type="binding site" evidence="6">
    <location>
        <position position="682"/>
    </location>
    <ligand>
        <name>ATP</name>
        <dbReference type="ChEBI" id="CHEBI:30616"/>
    </ligand>
</feature>
<dbReference type="PROSITE" id="PS00469">
    <property type="entry name" value="NDPK"/>
    <property type="match status" value="1"/>
</dbReference>
<dbReference type="PANTHER" id="PTHR43431">
    <property type="entry name" value="OXIDOREDUCTASE, SHORT CHAIN DEHYDROGENASE/REDUCTASE FAMILY (AFU_ORTHOLOGUE AFUA_5G14000)"/>
    <property type="match status" value="1"/>
</dbReference>
<feature type="binding site" evidence="6">
    <location>
        <position position="709"/>
    </location>
    <ligand>
        <name>ATP</name>
        <dbReference type="ChEBI" id="CHEBI:30616"/>
    </ligand>
</feature>
<feature type="domain" description="Nucleoside diphosphate kinase-like" evidence="8">
    <location>
        <begin position="598"/>
        <end position="735"/>
    </location>
</feature>
<dbReference type="InterPro" id="IPR036850">
    <property type="entry name" value="NDK-like_dom_sf"/>
</dbReference>
<dbReference type="InterPro" id="IPR034907">
    <property type="entry name" value="NDK-like_dom"/>
</dbReference>
<dbReference type="AlphaFoldDB" id="A0A814QZS5"/>
<feature type="binding site" evidence="6">
    <location>
        <position position="606"/>
    </location>
    <ligand>
        <name>ATP</name>
        <dbReference type="ChEBI" id="CHEBI:30616"/>
    </ligand>
</feature>
<dbReference type="Pfam" id="PF00334">
    <property type="entry name" value="NDK"/>
    <property type="match status" value="1"/>
</dbReference>
<evidence type="ECO:0000259" key="8">
    <source>
        <dbReference type="SMART" id="SM00562"/>
    </source>
</evidence>
<comment type="similarity">
    <text evidence="2 6 7">Belongs to the NDK family.</text>
</comment>
<dbReference type="Pfam" id="PF00106">
    <property type="entry name" value="adh_short"/>
    <property type="match status" value="1"/>
</dbReference>
<organism evidence="9 10">
    <name type="scientific">Adineta ricciae</name>
    <name type="common">Rotifer</name>
    <dbReference type="NCBI Taxonomy" id="249248"/>
    <lineage>
        <taxon>Eukaryota</taxon>
        <taxon>Metazoa</taxon>
        <taxon>Spiralia</taxon>
        <taxon>Gnathifera</taxon>
        <taxon>Rotifera</taxon>
        <taxon>Eurotatoria</taxon>
        <taxon>Bdelloidea</taxon>
        <taxon>Adinetida</taxon>
        <taxon>Adinetidae</taxon>
        <taxon>Adineta</taxon>
    </lineage>
</organism>
<gene>
    <name evidence="9" type="ORF">EDS130_LOCUS21380</name>
</gene>
<comment type="cofactor">
    <cofactor evidence="1">
        <name>Mg(2+)</name>
        <dbReference type="ChEBI" id="CHEBI:18420"/>
    </cofactor>
</comment>
<dbReference type="InterPro" id="IPR036291">
    <property type="entry name" value="NAD(P)-bd_dom_sf"/>
</dbReference>
<dbReference type="GO" id="GO:0006228">
    <property type="term" value="P:UTP biosynthetic process"/>
    <property type="evidence" value="ECO:0007669"/>
    <property type="project" value="InterPro"/>
</dbReference>
<feature type="binding site" evidence="6">
    <location>
        <position position="699"/>
    </location>
    <ligand>
        <name>ATP</name>
        <dbReference type="ChEBI" id="CHEBI:30616"/>
    </ligand>
</feature>
<dbReference type="PANTHER" id="PTHR43431:SF1">
    <property type="entry name" value="OS08G0476300 PROTEIN"/>
    <property type="match status" value="1"/>
</dbReference>
<dbReference type="FunFam" id="3.30.70.141:FF:000002">
    <property type="entry name" value="Nucleoside diphosphate kinase"/>
    <property type="match status" value="1"/>
</dbReference>
<dbReference type="Proteomes" id="UP000663852">
    <property type="component" value="Unassembled WGS sequence"/>
</dbReference>
<dbReference type="SMART" id="SM00562">
    <property type="entry name" value="NDK"/>
    <property type="match status" value="1"/>
</dbReference>
<name>A0A814QZS5_ADIRI</name>
<dbReference type="PROSITE" id="PS51374">
    <property type="entry name" value="NDPK_LIKE"/>
    <property type="match status" value="1"/>
</dbReference>
<keyword evidence="5" id="KW-0418">Kinase</keyword>